<dbReference type="RefSeq" id="WP_165308369.1">
    <property type="nucleotide sequence ID" value="NZ_SDPL01000714.1"/>
</dbReference>
<comment type="caution">
    <text evidence="2">The sequence shown here is derived from an EMBL/GenBank/DDBJ whole genome shotgun (WGS) entry which is preliminary data.</text>
</comment>
<evidence type="ECO:0000313" key="3">
    <source>
        <dbReference type="Proteomes" id="UP000292881"/>
    </source>
</evidence>
<sequence length="63" mass="6871">MPADRTPDWRAALVGLDAGGAAPATDEPTDAASARGTADLRPLGLQFELRRRVRRRSDEWRGP</sequence>
<evidence type="ECO:0000256" key="1">
    <source>
        <dbReference type="SAM" id="MobiDB-lite"/>
    </source>
</evidence>
<proteinExistence type="predicted"/>
<gene>
    <name evidence="2" type="ORF">ESO86_17860</name>
</gene>
<dbReference type="Proteomes" id="UP000292881">
    <property type="component" value="Unassembled WGS sequence"/>
</dbReference>
<protein>
    <submittedName>
        <fullName evidence="2">Uncharacterized protein</fullName>
    </submittedName>
</protein>
<feature type="non-terminal residue" evidence="2">
    <location>
        <position position="63"/>
    </location>
</feature>
<evidence type="ECO:0000313" key="2">
    <source>
        <dbReference type="EMBL" id="RXZ39658.1"/>
    </source>
</evidence>
<keyword evidence="3" id="KW-1185">Reference proteome</keyword>
<reference evidence="2 3" key="1">
    <citation type="submission" date="2019-01" db="EMBL/GenBank/DDBJ databases">
        <authorList>
            <person name="Li J."/>
        </authorList>
    </citation>
    <scope>NUCLEOTIDE SEQUENCE [LARGE SCALE GENOMIC DNA]</scope>
    <source>
        <strain evidence="2 3">CGMCC 4.7180</strain>
    </source>
</reference>
<accession>A0A4Q2J8F7</accession>
<feature type="region of interest" description="Disordered" evidence="1">
    <location>
        <begin position="18"/>
        <end position="39"/>
    </location>
</feature>
<dbReference type="AlphaFoldDB" id="A0A4Q2J8F7"/>
<organism evidence="2 3">
    <name type="scientific">Agromyces binzhouensis</name>
    <dbReference type="NCBI Taxonomy" id="1817495"/>
    <lineage>
        <taxon>Bacteria</taxon>
        <taxon>Bacillati</taxon>
        <taxon>Actinomycetota</taxon>
        <taxon>Actinomycetes</taxon>
        <taxon>Micrococcales</taxon>
        <taxon>Microbacteriaceae</taxon>
        <taxon>Agromyces</taxon>
    </lineage>
</organism>
<dbReference type="EMBL" id="SDPL01000714">
    <property type="protein sequence ID" value="RXZ39658.1"/>
    <property type="molecule type" value="Genomic_DNA"/>
</dbReference>
<name>A0A4Q2J8F7_9MICO</name>
<feature type="compositionally biased region" description="Low complexity" evidence="1">
    <location>
        <begin position="18"/>
        <end position="34"/>
    </location>
</feature>